<dbReference type="PANTHER" id="PTHR10994:SF62">
    <property type="entry name" value="RETICULON-LIKE PROTEIN B8"/>
    <property type="match status" value="1"/>
</dbReference>
<keyword evidence="3 6" id="KW-0256">Endoplasmic reticulum</keyword>
<feature type="domain" description="Reticulon" evidence="7">
    <location>
        <begin position="125"/>
        <end position="309"/>
    </location>
</feature>
<feature type="transmembrane region" description="Helical" evidence="6">
    <location>
        <begin position="161"/>
        <end position="179"/>
    </location>
</feature>
<sequence length="309" mass="35088">MLLPHTHPFVLNNLSFLSSVHFFATNTWLLLLLHSLLSGSIFKPIHFIFFHIFPSFHASYFTFTGKMSDKISAEKLLNNFVETLAEKQKSASFYQDVTANSMTSQFNRLFGREKPVHHILGGGKSADVLLWRNKKISASVLTAATAIWVLFEWLNYNFLSLLFLGLVLVMSVQFLWTNASGVFNRRTSKVPRLVLPEDFFVNIATAVSAEINRGLRVLQDVSCGGNLKQFILVIVSLWAGAVIGGWCNFLTVIYIGFVAAHTLPVLYERYDDQIDNFVYKVFDQMQNQYRKVDSGLLSKIPKGNLKKFE</sequence>
<keyword evidence="2 6" id="KW-0812">Transmembrane</keyword>
<dbReference type="Pfam" id="PF02453">
    <property type="entry name" value="Reticulon"/>
    <property type="match status" value="1"/>
</dbReference>
<evidence type="ECO:0000256" key="4">
    <source>
        <dbReference type="ARBA" id="ARBA00022989"/>
    </source>
</evidence>
<reference evidence="8 9" key="1">
    <citation type="submission" date="2023-01" db="EMBL/GenBank/DDBJ databases">
        <authorList>
            <person name="Kreplak J."/>
        </authorList>
    </citation>
    <scope>NUCLEOTIDE SEQUENCE [LARGE SCALE GENOMIC DNA]</scope>
</reference>
<keyword evidence="9" id="KW-1185">Reference proteome</keyword>
<dbReference type="InterPro" id="IPR045064">
    <property type="entry name" value="Reticulon-like"/>
</dbReference>
<dbReference type="PANTHER" id="PTHR10994">
    <property type="entry name" value="RETICULON"/>
    <property type="match status" value="1"/>
</dbReference>
<gene>
    <name evidence="8" type="ORF">VFH_I268480</name>
</gene>
<keyword evidence="4 6" id="KW-1133">Transmembrane helix</keyword>
<dbReference type="InterPro" id="IPR003388">
    <property type="entry name" value="Reticulon"/>
</dbReference>
<feature type="transmembrane region" description="Helical" evidence="6">
    <location>
        <begin position="230"/>
        <end position="257"/>
    </location>
</feature>
<keyword evidence="5 6" id="KW-0472">Membrane</keyword>
<evidence type="ECO:0000256" key="2">
    <source>
        <dbReference type="ARBA" id="ARBA00022692"/>
    </source>
</evidence>
<dbReference type="GO" id="GO:0005789">
    <property type="term" value="C:endoplasmic reticulum membrane"/>
    <property type="evidence" value="ECO:0007669"/>
    <property type="project" value="UniProtKB-SubCell"/>
</dbReference>
<name>A0AAV0YPZ3_VICFA</name>
<protein>
    <recommendedName>
        <fullName evidence="6">Reticulon-like protein</fullName>
    </recommendedName>
</protein>
<evidence type="ECO:0000313" key="8">
    <source>
        <dbReference type="EMBL" id="CAI8586749.1"/>
    </source>
</evidence>
<accession>A0AAV0YPZ3</accession>
<dbReference type="PROSITE" id="PS50845">
    <property type="entry name" value="RETICULON"/>
    <property type="match status" value="1"/>
</dbReference>
<proteinExistence type="predicted"/>
<feature type="transmembrane region" description="Helical" evidence="6">
    <location>
        <begin position="14"/>
        <end position="33"/>
    </location>
</feature>
<dbReference type="AlphaFoldDB" id="A0AAV0YPZ3"/>
<evidence type="ECO:0000256" key="3">
    <source>
        <dbReference type="ARBA" id="ARBA00022824"/>
    </source>
</evidence>
<evidence type="ECO:0000256" key="5">
    <source>
        <dbReference type="ARBA" id="ARBA00023136"/>
    </source>
</evidence>
<dbReference type="EMBL" id="OX451736">
    <property type="protein sequence ID" value="CAI8586749.1"/>
    <property type="molecule type" value="Genomic_DNA"/>
</dbReference>
<dbReference type="Proteomes" id="UP001157006">
    <property type="component" value="Chromosome 1L"/>
</dbReference>
<organism evidence="8 9">
    <name type="scientific">Vicia faba</name>
    <name type="common">Broad bean</name>
    <name type="synonym">Faba vulgaris</name>
    <dbReference type="NCBI Taxonomy" id="3906"/>
    <lineage>
        <taxon>Eukaryota</taxon>
        <taxon>Viridiplantae</taxon>
        <taxon>Streptophyta</taxon>
        <taxon>Embryophyta</taxon>
        <taxon>Tracheophyta</taxon>
        <taxon>Spermatophyta</taxon>
        <taxon>Magnoliopsida</taxon>
        <taxon>eudicotyledons</taxon>
        <taxon>Gunneridae</taxon>
        <taxon>Pentapetalae</taxon>
        <taxon>rosids</taxon>
        <taxon>fabids</taxon>
        <taxon>Fabales</taxon>
        <taxon>Fabaceae</taxon>
        <taxon>Papilionoideae</taxon>
        <taxon>50 kb inversion clade</taxon>
        <taxon>NPAAA clade</taxon>
        <taxon>Hologalegina</taxon>
        <taxon>IRL clade</taxon>
        <taxon>Fabeae</taxon>
        <taxon>Vicia</taxon>
    </lineage>
</organism>
<evidence type="ECO:0000256" key="6">
    <source>
        <dbReference type="RuleBase" id="RU363132"/>
    </source>
</evidence>
<evidence type="ECO:0000256" key="1">
    <source>
        <dbReference type="ARBA" id="ARBA00004477"/>
    </source>
</evidence>
<evidence type="ECO:0000313" key="9">
    <source>
        <dbReference type="Proteomes" id="UP001157006"/>
    </source>
</evidence>
<comment type="subcellular location">
    <subcellularLocation>
        <location evidence="1 6">Endoplasmic reticulum membrane</location>
        <topology evidence="1 6">Multi-pass membrane protein</topology>
    </subcellularLocation>
</comment>
<dbReference type="GO" id="GO:0009617">
    <property type="term" value="P:response to bacterium"/>
    <property type="evidence" value="ECO:0007669"/>
    <property type="project" value="InterPro"/>
</dbReference>
<evidence type="ECO:0000259" key="7">
    <source>
        <dbReference type="PROSITE" id="PS50845"/>
    </source>
</evidence>